<sequence>MPLTPYDEYPVHATAYPMSYIPASDPAWDDGYYYGVYDLESGVFLINGMRIAPNSNMIGGHSSLNINGVQRTLRLSRIWRDDFSVSIGPLRYEFIEPLRTTRMVLEPNESGMSYDVTWRGLAPPHLSAHHRATRNGRYTTDQSRFNQVGTATGWIEIDGRRYELPENAPWGGVRDRSWGLYESRPPLAAAAHYLPPAPPPAIPRALRFSCFLEGDGFSSYFHLHEGPDGENVYLNDAFGTPFEGWINFGWDGPALPLTAAKHQLTWRPGTRSMTGGTLTLTDANGGKWLLDMHVPHPPHVLGQVGYHVGAWRDGGTIHTYHGASPALEWDEFDFSTQPCDHIFPGNGETRKVFGVEHLANVTVTAPNGKISKGRAQIEIFLNGRYSPYGFEAQSVHGGLTGRGIA</sequence>
<dbReference type="EMBL" id="BSOS01000006">
    <property type="protein sequence ID" value="GLR65679.1"/>
    <property type="molecule type" value="Genomic_DNA"/>
</dbReference>
<proteinExistence type="predicted"/>
<keyword evidence="2" id="KW-1185">Reference proteome</keyword>
<accession>A0ABQ5ZZQ1</accession>
<protein>
    <submittedName>
        <fullName evidence="1">Uncharacterized protein</fullName>
    </submittedName>
</protein>
<evidence type="ECO:0000313" key="1">
    <source>
        <dbReference type="EMBL" id="GLR65679.1"/>
    </source>
</evidence>
<name>A0ABQ5ZZQ1_9PROT</name>
<dbReference type="SUPFAM" id="SSF159245">
    <property type="entry name" value="AttH-like"/>
    <property type="match status" value="1"/>
</dbReference>
<evidence type="ECO:0000313" key="2">
    <source>
        <dbReference type="Proteomes" id="UP001156641"/>
    </source>
</evidence>
<dbReference type="Proteomes" id="UP001156641">
    <property type="component" value="Unassembled WGS sequence"/>
</dbReference>
<gene>
    <name evidence="1" type="ORF">GCM10010909_03570</name>
</gene>
<comment type="caution">
    <text evidence="1">The sequence shown here is derived from an EMBL/GenBank/DDBJ whole genome shotgun (WGS) entry which is preliminary data.</text>
</comment>
<organism evidence="1 2">
    <name type="scientific">Acidocella aquatica</name>
    <dbReference type="NCBI Taxonomy" id="1922313"/>
    <lineage>
        <taxon>Bacteria</taxon>
        <taxon>Pseudomonadati</taxon>
        <taxon>Pseudomonadota</taxon>
        <taxon>Alphaproteobacteria</taxon>
        <taxon>Acetobacterales</taxon>
        <taxon>Acidocellaceae</taxon>
        <taxon>Acidocella</taxon>
    </lineage>
</organism>
<reference evidence="2" key="1">
    <citation type="journal article" date="2019" name="Int. J. Syst. Evol. Microbiol.">
        <title>The Global Catalogue of Microorganisms (GCM) 10K type strain sequencing project: providing services to taxonomists for standard genome sequencing and annotation.</title>
        <authorList>
            <consortium name="The Broad Institute Genomics Platform"/>
            <consortium name="The Broad Institute Genome Sequencing Center for Infectious Disease"/>
            <person name="Wu L."/>
            <person name="Ma J."/>
        </authorList>
    </citation>
    <scope>NUCLEOTIDE SEQUENCE [LARGE SCALE GENOMIC DNA]</scope>
    <source>
        <strain evidence="2">NBRC 112502</strain>
    </source>
</reference>